<comment type="similarity">
    <text evidence="2">Belongs to the YSL (TC 2.A.67.2) family.</text>
</comment>
<keyword evidence="9" id="KW-1185">Reference proteome</keyword>
<feature type="transmembrane region" description="Helical" evidence="7">
    <location>
        <begin position="386"/>
        <end position="409"/>
    </location>
</feature>
<dbReference type="PANTHER" id="PTHR31645">
    <property type="entry name" value="OLIGOPEPTIDE TRANSPORTER YGL114W-RELATED"/>
    <property type="match status" value="1"/>
</dbReference>
<sequence>MGIESSSAVEISESLLLHDPQTVHYAEVSVPKWKDHITIRGLVVSALLGSLFCIITHKLGLTVAIVPSFNVAASLLGFFLVKSWTGFLSKFGFSIKPFTRQENTVIQTCVVACYGLAASGGFASYLIAMDEKTYQLIGADYPGNRAQDVKNPGLGWMIGFLFVVSFLGLFSLVPLRKVMIIDYKLTYPSGTATAMLINSLHTNTGAELAGKQVRYLGRYLSISFLWSCFKWFFSGIGDSCGFDNFPSLGLTLFKNTFYFDFNPSYVGCGLICPHIVNCSLLLGAIVSWGFLWPFISKHAGDWYQADLANYDFKGLYGYKVFISISLVLGDGLYNLIKIIVITTKEICNKYTKQKNLIVVTEVLDSESSKLQLERRRKDDLFLEDRIPSWFAASVYVGLVAISTATIPIILPPIKWYLVLCSYIIAPALAFCNSYGSGLTDCSLPTTYGKIGIFIIASLVGSNGGVVAGLAGCGLMMTIVATAADLMQDLKTGYLTLSSAKSMFVSQLVGTAMGCMIAPLTFWLFWTAFDIGSPDGQYKAPNAVIFRQMAILSVKGISELPKNCLALCYGFLVAALVINLLRDVTPKRVSKFIPIPMAMAIPFYIGAYFAVDMFVGTVILFIWERINGKEAEDNAGAVASGLMCGDGIWTVPSAILSVFRVNPPICMYFGPSSS</sequence>
<dbReference type="Proteomes" id="UP000796880">
    <property type="component" value="Unassembled WGS sequence"/>
</dbReference>
<proteinExistence type="inferred from homology"/>
<feature type="transmembrane region" description="Helical" evidence="7">
    <location>
        <begin position="275"/>
        <end position="295"/>
    </location>
</feature>
<feature type="transmembrane region" description="Helical" evidence="7">
    <location>
        <begin position="600"/>
        <end position="622"/>
    </location>
</feature>
<dbReference type="GO" id="GO:0035673">
    <property type="term" value="F:oligopeptide transmembrane transporter activity"/>
    <property type="evidence" value="ECO:0007669"/>
    <property type="project" value="InterPro"/>
</dbReference>
<accession>A0A8K0DW07</accession>
<gene>
    <name evidence="8" type="ORF">FNV43_RR22356</name>
</gene>
<feature type="transmembrane region" description="Helical" evidence="7">
    <location>
        <begin position="415"/>
        <end position="438"/>
    </location>
</feature>
<evidence type="ECO:0000256" key="3">
    <source>
        <dbReference type="ARBA" id="ARBA00022448"/>
    </source>
</evidence>
<dbReference type="AlphaFoldDB" id="A0A8K0DW07"/>
<organism evidence="8 9">
    <name type="scientific">Rhamnella rubrinervis</name>
    <dbReference type="NCBI Taxonomy" id="2594499"/>
    <lineage>
        <taxon>Eukaryota</taxon>
        <taxon>Viridiplantae</taxon>
        <taxon>Streptophyta</taxon>
        <taxon>Embryophyta</taxon>
        <taxon>Tracheophyta</taxon>
        <taxon>Spermatophyta</taxon>
        <taxon>Magnoliopsida</taxon>
        <taxon>eudicotyledons</taxon>
        <taxon>Gunneridae</taxon>
        <taxon>Pentapetalae</taxon>
        <taxon>rosids</taxon>
        <taxon>fabids</taxon>
        <taxon>Rosales</taxon>
        <taxon>Rhamnaceae</taxon>
        <taxon>rhamnoid group</taxon>
        <taxon>Rhamneae</taxon>
        <taxon>Rhamnella</taxon>
    </lineage>
</organism>
<feature type="transmembrane region" description="Helical" evidence="7">
    <location>
        <begin position="563"/>
        <end position="580"/>
    </location>
</feature>
<feature type="transmembrane region" description="Helical" evidence="7">
    <location>
        <begin position="503"/>
        <end position="528"/>
    </location>
</feature>
<keyword evidence="4 7" id="KW-0812">Transmembrane</keyword>
<evidence type="ECO:0000256" key="2">
    <source>
        <dbReference type="ARBA" id="ARBA00010276"/>
    </source>
</evidence>
<dbReference type="InterPro" id="IPR045035">
    <property type="entry name" value="YSL-like"/>
</dbReference>
<dbReference type="Pfam" id="PF03169">
    <property type="entry name" value="OPT"/>
    <property type="match status" value="1"/>
</dbReference>
<dbReference type="PANTHER" id="PTHR31645:SF74">
    <property type="entry name" value="TRANSPORTER, PUTATIVE-RELATED"/>
    <property type="match status" value="1"/>
</dbReference>
<feature type="transmembrane region" description="Helical" evidence="7">
    <location>
        <begin position="105"/>
        <end position="128"/>
    </location>
</feature>
<protein>
    <recommendedName>
        <fullName evidence="10">Metal-nicotianamine transporter YSL6</fullName>
    </recommendedName>
</protein>
<comment type="subcellular location">
    <subcellularLocation>
        <location evidence="1">Membrane</location>
        <topology evidence="1">Multi-pass membrane protein</topology>
    </subcellularLocation>
</comment>
<evidence type="ECO:0000313" key="9">
    <source>
        <dbReference type="Proteomes" id="UP000796880"/>
    </source>
</evidence>
<evidence type="ECO:0000256" key="1">
    <source>
        <dbReference type="ARBA" id="ARBA00004141"/>
    </source>
</evidence>
<evidence type="ECO:0000256" key="7">
    <source>
        <dbReference type="SAM" id="Phobius"/>
    </source>
</evidence>
<evidence type="ECO:0000256" key="4">
    <source>
        <dbReference type="ARBA" id="ARBA00022692"/>
    </source>
</evidence>
<evidence type="ECO:0000256" key="6">
    <source>
        <dbReference type="ARBA" id="ARBA00023136"/>
    </source>
</evidence>
<keyword evidence="6 7" id="KW-0472">Membrane</keyword>
<feature type="transmembrane region" description="Helical" evidence="7">
    <location>
        <begin position="71"/>
        <end position="93"/>
    </location>
</feature>
<feature type="transmembrane region" description="Helical" evidence="7">
    <location>
        <begin position="42"/>
        <end position="65"/>
    </location>
</feature>
<comment type="caution">
    <text evidence="8">The sequence shown here is derived from an EMBL/GenBank/DDBJ whole genome shotgun (WGS) entry which is preliminary data.</text>
</comment>
<feature type="transmembrane region" description="Helical" evidence="7">
    <location>
        <begin position="450"/>
        <end position="483"/>
    </location>
</feature>
<name>A0A8K0DW07_9ROSA</name>
<dbReference type="GO" id="GO:0005774">
    <property type="term" value="C:vacuolar membrane"/>
    <property type="evidence" value="ECO:0007669"/>
    <property type="project" value="TreeGrafter"/>
</dbReference>
<evidence type="ECO:0008006" key="10">
    <source>
        <dbReference type="Google" id="ProtNLM"/>
    </source>
</evidence>
<reference evidence="8" key="1">
    <citation type="submission" date="2020-03" db="EMBL/GenBank/DDBJ databases">
        <title>A high-quality chromosome-level genome assembly of a woody plant with both climbing and erect habits, Rhamnella rubrinervis.</title>
        <authorList>
            <person name="Lu Z."/>
            <person name="Yang Y."/>
            <person name="Zhu X."/>
            <person name="Sun Y."/>
        </authorList>
    </citation>
    <scope>NUCLEOTIDE SEQUENCE</scope>
    <source>
        <strain evidence="8">BYM</strain>
        <tissue evidence="8">Leaf</tissue>
    </source>
</reference>
<feature type="transmembrane region" description="Helical" evidence="7">
    <location>
        <begin position="154"/>
        <end position="175"/>
    </location>
</feature>
<feature type="transmembrane region" description="Helical" evidence="7">
    <location>
        <begin position="315"/>
        <end position="336"/>
    </location>
</feature>
<dbReference type="EMBL" id="VOIH02000010">
    <property type="protein sequence ID" value="KAF3435269.1"/>
    <property type="molecule type" value="Genomic_DNA"/>
</dbReference>
<evidence type="ECO:0000313" key="8">
    <source>
        <dbReference type="EMBL" id="KAF3435269.1"/>
    </source>
</evidence>
<keyword evidence="5 7" id="KW-1133">Transmembrane helix</keyword>
<evidence type="ECO:0000256" key="5">
    <source>
        <dbReference type="ARBA" id="ARBA00022989"/>
    </source>
</evidence>
<dbReference type="NCBIfam" id="TIGR00728">
    <property type="entry name" value="OPT_sfam"/>
    <property type="match status" value="1"/>
</dbReference>
<dbReference type="InterPro" id="IPR004813">
    <property type="entry name" value="OPT"/>
</dbReference>
<dbReference type="OrthoDB" id="627262at2759"/>
<keyword evidence="3" id="KW-0813">Transport</keyword>